<dbReference type="GO" id="GO:0005319">
    <property type="term" value="F:lipid transporter activity"/>
    <property type="evidence" value="ECO:0007669"/>
    <property type="project" value="InterPro"/>
</dbReference>
<dbReference type="Proteomes" id="UP001367676">
    <property type="component" value="Unassembled WGS sequence"/>
</dbReference>
<dbReference type="EMBL" id="JBBCAQ010000002">
    <property type="protein sequence ID" value="KAK7605209.1"/>
    <property type="molecule type" value="Genomic_DNA"/>
</dbReference>
<dbReference type="InterPro" id="IPR050733">
    <property type="entry name" value="Vitellogenin/Apolipophorin"/>
</dbReference>
<dbReference type="InterPro" id="IPR011030">
    <property type="entry name" value="Lipovitellin_superhlx_dom"/>
</dbReference>
<dbReference type="SMART" id="SM00216">
    <property type="entry name" value="VWD"/>
    <property type="match status" value="1"/>
</dbReference>
<protein>
    <recommendedName>
        <fullName evidence="8">Vitellogenin</fullName>
    </recommendedName>
</protein>
<evidence type="ECO:0000313" key="6">
    <source>
        <dbReference type="EMBL" id="KAK7605209.1"/>
    </source>
</evidence>
<evidence type="ECO:0000313" key="7">
    <source>
        <dbReference type="Proteomes" id="UP001367676"/>
    </source>
</evidence>
<dbReference type="SMART" id="SM01169">
    <property type="entry name" value="DUF1943"/>
    <property type="match status" value="1"/>
</dbReference>
<dbReference type="InterPro" id="IPR015816">
    <property type="entry name" value="Vitellinogen_b-sht_N"/>
</dbReference>
<feature type="domain" description="Vitellogenin" evidence="4">
    <location>
        <begin position="19"/>
        <end position="634"/>
    </location>
</feature>
<evidence type="ECO:0000259" key="4">
    <source>
        <dbReference type="PROSITE" id="PS51211"/>
    </source>
</evidence>
<name>A0AAN9YBA5_9HEMI</name>
<comment type="caution">
    <text evidence="2">Lacks conserved residue(s) required for the propagation of feature annotation.</text>
</comment>
<dbReference type="SMART" id="SM00638">
    <property type="entry name" value="LPD_N"/>
    <property type="match status" value="1"/>
</dbReference>
<dbReference type="Pfam" id="PF09172">
    <property type="entry name" value="Vit_open_b-sht"/>
    <property type="match status" value="1"/>
</dbReference>
<keyword evidence="7" id="KW-1185">Reference proteome</keyword>
<dbReference type="PROSITE" id="PS51233">
    <property type="entry name" value="VWFD"/>
    <property type="match status" value="1"/>
</dbReference>
<dbReference type="Gene3D" id="1.25.10.20">
    <property type="entry name" value="Vitellinogen, superhelical"/>
    <property type="match status" value="1"/>
</dbReference>
<evidence type="ECO:0000256" key="3">
    <source>
        <dbReference type="SAM" id="SignalP"/>
    </source>
</evidence>
<sequence>MDGLNERCLFSFFFLILTWKDISTTKLTYEWYANLTAGSLLPKEHLSSYQIQAQVAVYVTNKTHYGFQIENITVTDSIIGQDAIFLPFQVVYDNDIQFYADINDKEGSVNMKKSLAGFFLMKKNVEEEGASVVIENSTYGTCHVEYITKKVNSNLIVVKVTDEASCTNSPYKRDTNTPLFSCPSSFQEGVANQNEKTYTFSNNNYLYFSQMTSISSIHFQPFQALAEAHYVHVSQLLKLMKIEEVEPSPSNNPMKTTDIRFNTATVVYDPTSGRLPSNKTLLKNEIHLLLEQLSESLDWKLSTSSLDNQTSFHILELMWFLDVEDWEDLYRNISLGTSYMEETIQHLFLEFIPQVGSEASITFLKDLINSKKISGFSASHMLITFPLHVKKVSEEFLVRCEEFMRLDVEPEVRSSGILSFAVLVQNVCNNSCTKELLDRYTKHFLDKFSDSSNYEDQMVYLQGLSNMQNSRTFDYLSPIIGNPSYDRHIRHLAIGCIMRTLYKQEERAIALFWPLFRNTSEPLEIRVSAMNALITTLPSSARLLSFFWHMKKESNYHLYNFFYTTVQSYANTKYPCYNTLRHIASQLSRYLLPRAYRWATGNYILDYEDTVRGYGGLIKSVIIASEVTGMPSYIYLSTEQHSHGLSSKFSIQVKLEGAVDPSWKTLIDKNGASFYSFFEQPNLAEFLGKINLKISNPEEVHVEVIIKIDDNAVYCKHFNSTSFYKVLLTIKENSALYYEFSINYQRLRFPIRYETTKITEIGTPVTLQIRTSSVLSLRGSIKQIEKGFVRNADLDFRYSMNTVTSLKTLNIFNQKWFGADRLRSLHFRLPFSVSLVEQKPKSSFKITINRRNKDLNGSALGFVWHSTVKLFPSLLHETPSTFNGNHTNHWSIESRDLGARFDARVFDCQGENNVLESLFIIKEAFQLSSKNYKMMIGGVPILGIYSLANYFTFIPPGDSCGIIISMMPLQVQLIFIREGFTFRLEMQHETELSIIWRLNMHYKDSDKEGQTKINFQLEHKELANANNNTWRLSQLEGFFTVPSFRQGILKAPGAATGQAKIVWGSALQPTKIELELRSDNRNENWPLNCTSDSANCLQAVSNLATVQTVFLNCVNLPIWTTTALLSIFPENVQADKTSTKISFTLPAKLPWTTQGECVINSNRVLKFDNGTIQEFAQSTKCYSLAVADCSSTSQFIVGLKKISADSTSLELLVQSPLAELKIRPEKLDDLKITINRTIVNITSFDQFYPPESNATNFTYQYWDTSKMIEIVVGKSGLILQYYGQSVIAIAEYKLRGRTCGLCGDFNGEISNDDVNFTSCIENFVL</sequence>
<feature type="domain" description="VWFD" evidence="5">
    <location>
        <begin position="1155"/>
        <end position="1325"/>
    </location>
</feature>
<dbReference type="InterPro" id="IPR015819">
    <property type="entry name" value="Lipid_transp_b-sht_shell"/>
</dbReference>
<dbReference type="GO" id="GO:0045735">
    <property type="term" value="F:nutrient reservoir activity"/>
    <property type="evidence" value="ECO:0007669"/>
    <property type="project" value="UniProtKB-KW"/>
</dbReference>
<organism evidence="6 7">
    <name type="scientific">Parthenolecanium corni</name>
    <dbReference type="NCBI Taxonomy" id="536013"/>
    <lineage>
        <taxon>Eukaryota</taxon>
        <taxon>Metazoa</taxon>
        <taxon>Ecdysozoa</taxon>
        <taxon>Arthropoda</taxon>
        <taxon>Hexapoda</taxon>
        <taxon>Insecta</taxon>
        <taxon>Pterygota</taxon>
        <taxon>Neoptera</taxon>
        <taxon>Paraneoptera</taxon>
        <taxon>Hemiptera</taxon>
        <taxon>Sternorrhyncha</taxon>
        <taxon>Coccoidea</taxon>
        <taxon>Coccidae</taxon>
        <taxon>Parthenolecanium</taxon>
    </lineage>
</organism>
<dbReference type="SUPFAM" id="SSF56968">
    <property type="entry name" value="Lipovitellin-phosvitin complex, beta-sheet shell regions"/>
    <property type="match status" value="1"/>
</dbReference>
<feature type="chain" id="PRO_5042972393" description="Vitellogenin" evidence="3">
    <location>
        <begin position="25"/>
        <end position="1325"/>
    </location>
</feature>
<dbReference type="InterPro" id="IPR015255">
    <property type="entry name" value="Vitellinogen_open_b-sht"/>
</dbReference>
<dbReference type="SUPFAM" id="SSF48431">
    <property type="entry name" value="Lipovitellin-phosvitin complex, superhelical domain"/>
    <property type="match status" value="1"/>
</dbReference>
<dbReference type="PROSITE" id="PS51211">
    <property type="entry name" value="VITELLOGENIN"/>
    <property type="match status" value="1"/>
</dbReference>
<gene>
    <name evidence="6" type="ORF">V9T40_007067</name>
</gene>
<reference evidence="6 7" key="1">
    <citation type="submission" date="2024-03" db="EMBL/GenBank/DDBJ databases">
        <title>Adaptation during the transition from Ophiocordyceps entomopathogen to insect associate is accompanied by gene loss and intensified selection.</title>
        <authorList>
            <person name="Ward C.M."/>
            <person name="Onetto C.A."/>
            <person name="Borneman A.R."/>
        </authorList>
    </citation>
    <scope>NUCLEOTIDE SEQUENCE [LARGE SCALE GENOMIC DNA]</scope>
    <source>
        <strain evidence="6">AWRI1</strain>
        <tissue evidence="6">Single Adult Female</tissue>
    </source>
</reference>
<feature type="signal peptide" evidence="3">
    <location>
        <begin position="1"/>
        <end position="24"/>
    </location>
</feature>
<dbReference type="InterPro" id="IPR001747">
    <property type="entry name" value="Vitellogenin_N"/>
</dbReference>
<evidence type="ECO:0008006" key="8">
    <source>
        <dbReference type="Google" id="ProtNLM"/>
    </source>
</evidence>
<evidence type="ECO:0000256" key="2">
    <source>
        <dbReference type="PROSITE-ProRule" id="PRU00557"/>
    </source>
</evidence>
<proteinExistence type="predicted"/>
<dbReference type="Gene3D" id="2.30.230.10">
    <property type="entry name" value="Lipovitellin, beta-sheet shell regions, chain A"/>
    <property type="match status" value="1"/>
</dbReference>
<comment type="caution">
    <text evidence="6">The sequence shown here is derived from an EMBL/GenBank/DDBJ whole genome shotgun (WGS) entry which is preliminary data.</text>
</comment>
<evidence type="ECO:0000259" key="5">
    <source>
        <dbReference type="PROSITE" id="PS51233"/>
    </source>
</evidence>
<dbReference type="InterPro" id="IPR001846">
    <property type="entry name" value="VWF_type-D"/>
</dbReference>
<accession>A0AAN9YBA5</accession>
<dbReference type="PANTHER" id="PTHR23345:SF33">
    <property type="entry name" value="CROSSVEINLESS D"/>
    <property type="match status" value="1"/>
</dbReference>
<dbReference type="PANTHER" id="PTHR23345">
    <property type="entry name" value="VITELLOGENIN-RELATED"/>
    <property type="match status" value="1"/>
</dbReference>
<dbReference type="Pfam" id="PF00094">
    <property type="entry name" value="VWD"/>
    <property type="match status" value="1"/>
</dbReference>
<keyword evidence="1 3" id="KW-0732">Signal</keyword>
<evidence type="ECO:0000256" key="1">
    <source>
        <dbReference type="ARBA" id="ARBA00022729"/>
    </source>
</evidence>
<dbReference type="Pfam" id="PF01347">
    <property type="entry name" value="Vitellogenin_N"/>
    <property type="match status" value="1"/>
</dbReference>